<sequence>MKNLLKRAVSNLGYEIKRTQPTHEMRGLELLNQLRKDANHDDDLRRFLRFVMRNLSVSRSQIFQDLFVLSILGEKRSGYFVEFGAADGEFLSNSVLLERGYGWRGIVAEPSRGTHAALQANRACSVDLRCVWTKTGETLQFSESPETVFSTISSARGLDERGRDGAIEYPVETVSLNDLLIEHNSPKEIDYLSIDTEGTELPILSAFDFSKRSFRVITVEHNYGPQRQQIFSLLTSLGYKRMFESISLWDDWYVLA</sequence>
<dbReference type="PANTHER" id="PTHR34009">
    <property type="entry name" value="PROTEIN STAR"/>
    <property type="match status" value="1"/>
</dbReference>
<name>A0A1B1UD87_9BRAD</name>
<dbReference type="GO" id="GO:0005886">
    <property type="term" value="C:plasma membrane"/>
    <property type="evidence" value="ECO:0007669"/>
    <property type="project" value="TreeGrafter"/>
</dbReference>
<dbReference type="PANTHER" id="PTHR34009:SF2">
    <property type="entry name" value="PROTEIN STAR"/>
    <property type="match status" value="1"/>
</dbReference>
<dbReference type="AlphaFoldDB" id="A0A1B1UD87"/>
<dbReference type="GO" id="GO:0006888">
    <property type="term" value="P:endoplasmic reticulum to Golgi vesicle-mediated transport"/>
    <property type="evidence" value="ECO:0007669"/>
    <property type="project" value="TreeGrafter"/>
</dbReference>
<dbReference type="KEGG" id="bic:LMTR13_11485"/>
<evidence type="ECO:0000313" key="3">
    <source>
        <dbReference type="Proteomes" id="UP000092839"/>
    </source>
</evidence>
<gene>
    <name evidence="2" type="ORF">LMTR13_11485</name>
</gene>
<dbReference type="EMBL" id="CP016428">
    <property type="protein sequence ID" value="ANW00701.1"/>
    <property type="molecule type" value="Genomic_DNA"/>
</dbReference>
<dbReference type="Gene3D" id="3.40.50.150">
    <property type="entry name" value="Vaccinia Virus protein VP39"/>
    <property type="match status" value="1"/>
</dbReference>
<protein>
    <recommendedName>
        <fullName evidence="1">Methyltransferase FkbM domain-containing protein</fullName>
    </recommendedName>
</protein>
<dbReference type="InterPro" id="IPR029063">
    <property type="entry name" value="SAM-dependent_MTases_sf"/>
</dbReference>
<dbReference type="STRING" id="1274631.LMTR13_11485"/>
<organism evidence="2 3">
    <name type="scientific">Bradyrhizobium icense</name>
    <dbReference type="NCBI Taxonomy" id="1274631"/>
    <lineage>
        <taxon>Bacteria</taxon>
        <taxon>Pseudomonadati</taxon>
        <taxon>Pseudomonadota</taxon>
        <taxon>Alphaproteobacteria</taxon>
        <taxon>Hyphomicrobiales</taxon>
        <taxon>Nitrobacteraceae</taxon>
        <taxon>Bradyrhizobium</taxon>
    </lineage>
</organism>
<evidence type="ECO:0000313" key="2">
    <source>
        <dbReference type="EMBL" id="ANW00701.1"/>
    </source>
</evidence>
<reference evidence="2 3" key="1">
    <citation type="submission" date="2016-07" db="EMBL/GenBank/DDBJ databases">
        <title>Complete genome sequence of Bradyrhizobium icense LMTR 13T, a potential inoculant strain isolated from lima bean (Phaseolus lunatus) in Peru.</title>
        <authorList>
            <person name="Ormeno-Orrillo E."/>
            <person name="Duran D."/>
            <person name="Rogel M.A."/>
            <person name="Rey L."/>
            <person name="Imperial J."/>
            <person name="Ruiz-Argueso T."/>
            <person name="Martinez-Romero E."/>
        </authorList>
    </citation>
    <scope>NUCLEOTIDE SEQUENCE [LARGE SCALE GENOMIC DNA]</scope>
    <source>
        <strain evidence="2 3">LMTR 13</strain>
    </source>
</reference>
<dbReference type="RefSeq" id="WP_065727977.1">
    <property type="nucleotide sequence ID" value="NZ_CP016428.1"/>
</dbReference>
<dbReference type="GO" id="GO:0016197">
    <property type="term" value="P:endosomal transport"/>
    <property type="evidence" value="ECO:0007669"/>
    <property type="project" value="TreeGrafter"/>
</dbReference>
<proteinExistence type="predicted"/>
<evidence type="ECO:0000259" key="1">
    <source>
        <dbReference type="Pfam" id="PF05050"/>
    </source>
</evidence>
<dbReference type="Proteomes" id="UP000092839">
    <property type="component" value="Chromosome"/>
</dbReference>
<dbReference type="InterPro" id="IPR006342">
    <property type="entry name" value="FkbM_mtfrase"/>
</dbReference>
<dbReference type="Pfam" id="PF05050">
    <property type="entry name" value="Methyltransf_21"/>
    <property type="match status" value="1"/>
</dbReference>
<feature type="domain" description="Methyltransferase FkbM" evidence="1">
    <location>
        <begin position="83"/>
        <end position="240"/>
    </location>
</feature>
<accession>A0A1B1UD87</accession>
<dbReference type="InterPro" id="IPR053202">
    <property type="entry name" value="EGF_Rcpt_Signaling_Reg"/>
</dbReference>
<dbReference type="NCBIfam" id="TIGR01444">
    <property type="entry name" value="fkbM_fam"/>
    <property type="match status" value="1"/>
</dbReference>
<dbReference type="GO" id="GO:0005737">
    <property type="term" value="C:cytoplasm"/>
    <property type="evidence" value="ECO:0007669"/>
    <property type="project" value="GOC"/>
</dbReference>
<keyword evidence="3" id="KW-1185">Reference proteome</keyword>
<dbReference type="SUPFAM" id="SSF53335">
    <property type="entry name" value="S-adenosyl-L-methionine-dependent methyltransferases"/>
    <property type="match status" value="1"/>
</dbReference>